<dbReference type="InterPro" id="IPR003593">
    <property type="entry name" value="AAA+_ATPase"/>
</dbReference>
<dbReference type="RefSeq" id="WP_054420341.1">
    <property type="nucleotide sequence ID" value="NZ_LFXN01000012.1"/>
</dbReference>
<evidence type="ECO:0000256" key="6">
    <source>
        <dbReference type="ARBA" id="ARBA00022970"/>
    </source>
</evidence>
<dbReference type="InterPro" id="IPR050086">
    <property type="entry name" value="MetN_ABC_transporter-like"/>
</dbReference>
<name>A0A369Z2P2_HAEPA</name>
<dbReference type="PROSITE" id="PS50893">
    <property type="entry name" value="ABC_TRANSPORTER_2"/>
    <property type="match status" value="1"/>
</dbReference>
<organism evidence="8 9">
    <name type="scientific">Haemophilus parainfluenzae</name>
    <dbReference type="NCBI Taxonomy" id="729"/>
    <lineage>
        <taxon>Bacteria</taxon>
        <taxon>Pseudomonadati</taxon>
        <taxon>Pseudomonadota</taxon>
        <taxon>Gammaproteobacteria</taxon>
        <taxon>Pasteurellales</taxon>
        <taxon>Pasteurellaceae</taxon>
        <taxon>Haemophilus</taxon>
    </lineage>
</organism>
<evidence type="ECO:0000256" key="1">
    <source>
        <dbReference type="ARBA" id="ARBA00004417"/>
    </source>
</evidence>
<dbReference type="FunFam" id="3.40.50.300:FF:000020">
    <property type="entry name" value="Amino acid ABC transporter ATP-binding component"/>
    <property type="match status" value="1"/>
</dbReference>
<evidence type="ECO:0000256" key="2">
    <source>
        <dbReference type="ARBA" id="ARBA00005417"/>
    </source>
</evidence>
<reference evidence="8 9" key="1">
    <citation type="submission" date="2018-05" db="EMBL/GenBank/DDBJ databases">
        <title>Draft Genome Sequences for a Diverse set of 7 Haemophilus Species.</title>
        <authorList>
            <person name="Nichols M."/>
            <person name="Topaz N."/>
            <person name="Wang X."/>
            <person name="Wang X."/>
            <person name="Boxrud D."/>
        </authorList>
    </citation>
    <scope>NUCLEOTIDE SEQUENCE [LARGE SCALE GENOMIC DNA]</scope>
    <source>
        <strain evidence="8 9">C2008001710</strain>
    </source>
</reference>
<keyword evidence="6" id="KW-0029">Amino-acid transport</keyword>
<dbReference type="GO" id="GO:0005886">
    <property type="term" value="C:plasma membrane"/>
    <property type="evidence" value="ECO:0007669"/>
    <property type="project" value="UniProtKB-SubCell"/>
</dbReference>
<comment type="subcellular location">
    <subcellularLocation>
        <location evidence="1">Cell inner membrane</location>
        <topology evidence="1">Peripheral membrane protein</topology>
    </subcellularLocation>
</comment>
<dbReference type="InterPro" id="IPR017871">
    <property type="entry name" value="ABC_transporter-like_CS"/>
</dbReference>
<evidence type="ECO:0000313" key="9">
    <source>
        <dbReference type="Proteomes" id="UP000253910"/>
    </source>
</evidence>
<comment type="caution">
    <text evidence="8">The sequence shown here is derived from an EMBL/GenBank/DDBJ whole genome shotgun (WGS) entry which is preliminary data.</text>
</comment>
<dbReference type="PANTHER" id="PTHR43166">
    <property type="entry name" value="AMINO ACID IMPORT ATP-BINDING PROTEIN"/>
    <property type="match status" value="1"/>
</dbReference>
<dbReference type="GO" id="GO:0015424">
    <property type="term" value="F:ABC-type amino acid transporter activity"/>
    <property type="evidence" value="ECO:0007669"/>
    <property type="project" value="InterPro"/>
</dbReference>
<dbReference type="GO" id="GO:0016887">
    <property type="term" value="F:ATP hydrolysis activity"/>
    <property type="evidence" value="ECO:0007669"/>
    <property type="project" value="InterPro"/>
</dbReference>
<protein>
    <submittedName>
        <fullName evidence="8">Amino acid ABC transporter ATP-binding protein</fullName>
    </submittedName>
</protein>
<dbReference type="GO" id="GO:0005524">
    <property type="term" value="F:ATP binding"/>
    <property type="evidence" value="ECO:0007669"/>
    <property type="project" value="UniProtKB-KW"/>
</dbReference>
<dbReference type="AlphaFoldDB" id="A0A369Z2P2"/>
<dbReference type="InterPro" id="IPR030679">
    <property type="entry name" value="ABC_ATPase_HisP-typ"/>
</dbReference>
<keyword evidence="5 8" id="KW-0067">ATP-binding</keyword>
<dbReference type="Gene3D" id="3.40.50.300">
    <property type="entry name" value="P-loop containing nucleotide triphosphate hydrolases"/>
    <property type="match status" value="1"/>
</dbReference>
<evidence type="ECO:0000313" key="8">
    <source>
        <dbReference type="EMBL" id="RDE89897.1"/>
    </source>
</evidence>
<evidence type="ECO:0000259" key="7">
    <source>
        <dbReference type="PROSITE" id="PS50893"/>
    </source>
</evidence>
<dbReference type="CDD" id="cd03262">
    <property type="entry name" value="ABC_HisP_GlnQ"/>
    <property type="match status" value="1"/>
</dbReference>
<evidence type="ECO:0000256" key="3">
    <source>
        <dbReference type="ARBA" id="ARBA00022448"/>
    </source>
</evidence>
<evidence type="ECO:0000256" key="4">
    <source>
        <dbReference type="ARBA" id="ARBA00022741"/>
    </source>
</evidence>
<evidence type="ECO:0000256" key="5">
    <source>
        <dbReference type="ARBA" id="ARBA00022840"/>
    </source>
</evidence>
<dbReference type="PROSITE" id="PS00211">
    <property type="entry name" value="ABC_TRANSPORTER_1"/>
    <property type="match status" value="1"/>
</dbReference>
<comment type="similarity">
    <text evidence="2">Belongs to the ABC transporter superfamily.</text>
</comment>
<dbReference type="InterPro" id="IPR003439">
    <property type="entry name" value="ABC_transporter-like_ATP-bd"/>
</dbReference>
<feature type="domain" description="ABC transporter" evidence="7">
    <location>
        <begin position="2"/>
        <end position="242"/>
    </location>
</feature>
<dbReference type="SMART" id="SM00382">
    <property type="entry name" value="AAA"/>
    <property type="match status" value="1"/>
</dbReference>
<keyword evidence="4" id="KW-0547">Nucleotide-binding</keyword>
<keyword evidence="3" id="KW-0813">Transport</keyword>
<proteinExistence type="inferred from homology"/>
<dbReference type="Proteomes" id="UP000253910">
    <property type="component" value="Unassembled WGS sequence"/>
</dbReference>
<dbReference type="Pfam" id="PF00005">
    <property type="entry name" value="ABC_tran"/>
    <property type="match status" value="1"/>
</dbReference>
<dbReference type="InterPro" id="IPR027417">
    <property type="entry name" value="P-loop_NTPase"/>
</dbReference>
<sequence length="256" mass="28698">MLKVTNIQKSFNGHHVLKGIDFKINKGEVVAILGPSGSGKTTFLRCLNLLERPEKGVLAFTDGSLTIDFSKKISKSDELKLRRRSSMVFQQYNLFPHRTALENVMEGMVVVQKQPKETAREKALALLEKVGLKAKADLYPSQLSGGQQQRVGIARALAVKPDIILLDEPTSALDPELVGEVLQALKMLAQEGWTMIIVTHELNFAKDVADRVILMENGQVVEQNTAVEFFSRPQQDRTKQFLLQAKMPMEFEDYCI</sequence>
<accession>A0A369Z2P2</accession>
<dbReference type="EMBL" id="QEPW01000014">
    <property type="protein sequence ID" value="RDE89897.1"/>
    <property type="molecule type" value="Genomic_DNA"/>
</dbReference>
<dbReference type="PIRSF" id="PIRSF039085">
    <property type="entry name" value="ABC_ATPase_HisP"/>
    <property type="match status" value="1"/>
</dbReference>
<dbReference type="PANTHER" id="PTHR43166:SF15">
    <property type="entry name" value="HISTIDINE TRANSPORT ATP-BINDING PROTEIN HISP"/>
    <property type="match status" value="1"/>
</dbReference>
<dbReference type="SUPFAM" id="SSF52540">
    <property type="entry name" value="P-loop containing nucleoside triphosphate hydrolases"/>
    <property type="match status" value="1"/>
</dbReference>
<gene>
    <name evidence="8" type="ORF">DPV87_08115</name>
</gene>